<dbReference type="Gene3D" id="3.30.1340.30">
    <property type="match status" value="2"/>
</dbReference>
<evidence type="ECO:0000259" key="1">
    <source>
        <dbReference type="PROSITE" id="PS50914"/>
    </source>
</evidence>
<dbReference type="PANTHER" id="PTHR34606">
    <property type="entry name" value="BON DOMAIN-CONTAINING PROTEIN"/>
    <property type="match status" value="1"/>
</dbReference>
<dbReference type="SMART" id="SM00749">
    <property type="entry name" value="BON"/>
    <property type="match status" value="2"/>
</dbReference>
<reference evidence="3" key="1">
    <citation type="submission" date="2016-10" db="EMBL/GenBank/DDBJ databases">
        <authorList>
            <person name="Varghese N."/>
            <person name="Submissions S."/>
        </authorList>
    </citation>
    <scope>NUCLEOTIDE SEQUENCE [LARGE SCALE GENOMIC DNA]</scope>
    <source>
        <strain evidence="3">DSM 3384</strain>
    </source>
</reference>
<evidence type="ECO:0000313" key="2">
    <source>
        <dbReference type="EMBL" id="SDU60361.1"/>
    </source>
</evidence>
<dbReference type="InterPro" id="IPR014004">
    <property type="entry name" value="Transpt-assoc_nodulatn_dom_bac"/>
</dbReference>
<dbReference type="Pfam" id="PF04972">
    <property type="entry name" value="BON"/>
    <property type="match status" value="2"/>
</dbReference>
<dbReference type="RefSeq" id="WP_092237867.1">
    <property type="nucleotide sequence ID" value="NZ_FNLL01000016.1"/>
</dbReference>
<keyword evidence="3" id="KW-1185">Reference proteome</keyword>
<dbReference type="Proteomes" id="UP000199608">
    <property type="component" value="Unassembled WGS sequence"/>
</dbReference>
<name>A0A1H2JVY8_9BACT</name>
<proteinExistence type="predicted"/>
<protein>
    <submittedName>
        <fullName evidence="2">Hyperosmotically inducible protein</fullName>
    </submittedName>
</protein>
<feature type="domain" description="BON" evidence="1">
    <location>
        <begin position="48"/>
        <end position="116"/>
    </location>
</feature>
<evidence type="ECO:0000313" key="3">
    <source>
        <dbReference type="Proteomes" id="UP000199608"/>
    </source>
</evidence>
<dbReference type="PROSITE" id="PS50914">
    <property type="entry name" value="BON"/>
    <property type="match status" value="2"/>
</dbReference>
<organism evidence="2 3">
    <name type="scientific">Desulfobacula phenolica</name>
    <dbReference type="NCBI Taxonomy" id="90732"/>
    <lineage>
        <taxon>Bacteria</taxon>
        <taxon>Pseudomonadati</taxon>
        <taxon>Thermodesulfobacteriota</taxon>
        <taxon>Desulfobacteria</taxon>
        <taxon>Desulfobacterales</taxon>
        <taxon>Desulfobacteraceae</taxon>
        <taxon>Desulfobacula</taxon>
    </lineage>
</organism>
<dbReference type="EMBL" id="FNLL01000016">
    <property type="protein sequence ID" value="SDU60361.1"/>
    <property type="molecule type" value="Genomic_DNA"/>
</dbReference>
<dbReference type="PANTHER" id="PTHR34606:SF15">
    <property type="entry name" value="BON DOMAIN-CONTAINING PROTEIN"/>
    <property type="match status" value="1"/>
</dbReference>
<dbReference type="AlphaFoldDB" id="A0A1H2JVY8"/>
<dbReference type="InterPro" id="IPR051686">
    <property type="entry name" value="Lipoprotein_DolP"/>
</dbReference>
<dbReference type="InterPro" id="IPR007055">
    <property type="entry name" value="BON_dom"/>
</dbReference>
<accession>A0A1H2JVY8</accession>
<gene>
    <name evidence="2" type="ORF">SAMN04487931_11627</name>
</gene>
<sequence>MNFQNLFLFFVLTIALILTGCGAAVVGGAAYGGYKGVTDKRSIGTMVDDSVICTTVKSKMIADEFVKARHIDVDVLKGVVYLIGVVESSSQKRMAADIARGVEGVQRVENQLIIGRTSAGQAFDDTVLTSKIKTELLKTPEIRSINIDVDTNNNVVTLTGIVKTQREKDKVLYIVYKIAENRQIVDNLSVSN</sequence>
<feature type="domain" description="BON" evidence="1">
    <location>
        <begin position="124"/>
        <end position="192"/>
    </location>
</feature>